<keyword evidence="3" id="KW-1185">Reference proteome</keyword>
<dbReference type="AlphaFoldDB" id="A0A814QTM7"/>
<dbReference type="GO" id="GO:0005261">
    <property type="term" value="F:monoatomic cation channel activity"/>
    <property type="evidence" value="ECO:0007669"/>
    <property type="project" value="TreeGrafter"/>
</dbReference>
<accession>A0A814QTM7</accession>
<protein>
    <submittedName>
        <fullName evidence="1">Uncharacterized protein</fullName>
    </submittedName>
</protein>
<dbReference type="GO" id="GO:0030001">
    <property type="term" value="P:metal ion transport"/>
    <property type="evidence" value="ECO:0007669"/>
    <property type="project" value="TreeGrafter"/>
</dbReference>
<reference evidence="1" key="1">
    <citation type="submission" date="2021-02" db="EMBL/GenBank/DDBJ databases">
        <authorList>
            <person name="Nowell W R."/>
        </authorList>
    </citation>
    <scope>NUCLEOTIDE SEQUENCE</scope>
</reference>
<name>A0A814QTM7_9BILA</name>
<comment type="caution">
    <text evidence="1">The sequence shown here is derived from an EMBL/GenBank/DDBJ whole genome shotgun (WGS) entry which is preliminary data.</text>
</comment>
<gene>
    <name evidence="1" type="ORF">GPM918_LOCUS19884</name>
    <name evidence="2" type="ORF">SRO942_LOCUS19879</name>
</gene>
<dbReference type="Proteomes" id="UP000663829">
    <property type="component" value="Unassembled WGS sequence"/>
</dbReference>
<evidence type="ECO:0000313" key="2">
    <source>
        <dbReference type="EMBL" id="CAF3888414.1"/>
    </source>
</evidence>
<organism evidence="1 3">
    <name type="scientific">Didymodactylos carnosus</name>
    <dbReference type="NCBI Taxonomy" id="1234261"/>
    <lineage>
        <taxon>Eukaryota</taxon>
        <taxon>Metazoa</taxon>
        <taxon>Spiralia</taxon>
        <taxon>Gnathifera</taxon>
        <taxon>Rotifera</taxon>
        <taxon>Eurotatoria</taxon>
        <taxon>Bdelloidea</taxon>
        <taxon>Philodinida</taxon>
        <taxon>Philodinidae</taxon>
        <taxon>Didymodactylos</taxon>
    </lineage>
</organism>
<dbReference type="EMBL" id="CAJNOQ010006141">
    <property type="protein sequence ID" value="CAF1124935.1"/>
    <property type="molecule type" value="Genomic_DNA"/>
</dbReference>
<dbReference type="PANTHER" id="PTHR13800">
    <property type="entry name" value="TRANSIENT RECEPTOR POTENTIAL CATION CHANNEL, SUBFAMILY M, MEMBER 6"/>
    <property type="match status" value="1"/>
</dbReference>
<dbReference type="EMBL" id="CAJOBC010006139">
    <property type="protein sequence ID" value="CAF3888414.1"/>
    <property type="molecule type" value="Genomic_DNA"/>
</dbReference>
<dbReference type="GO" id="GO:0005886">
    <property type="term" value="C:plasma membrane"/>
    <property type="evidence" value="ECO:0007669"/>
    <property type="project" value="TreeGrafter"/>
</dbReference>
<dbReference type="InterPro" id="IPR050927">
    <property type="entry name" value="TRPM"/>
</dbReference>
<evidence type="ECO:0000313" key="3">
    <source>
        <dbReference type="Proteomes" id="UP000663829"/>
    </source>
</evidence>
<sequence length="246" mass="28561">MISALSGTAKLAGDNEQRLAVIDMKLAIMFKNIEKAKTQILTDENIVKWENEELDECLEEALWCGSVPFVELLLEFGATFKRLAAFTTIEYFYQIDSEKKAGRINEAFMQEYTSEKNPIVGILMAVRTYQTAVKDDVWDYKTKIEYRLKEKQFGNYAAAIIDKCFAVDKKMALNILEKRSKHFFNRNPLELADECQCREFLATECVQKYLDNEWYGENEHQNQKMMNILVTDSFCVSNQNIPSKLF</sequence>
<dbReference type="PANTHER" id="PTHR13800:SF1">
    <property type="entry name" value="TRANSIENT RECEPTOR POTENTIAL CATION CHANNEL TRPM"/>
    <property type="match status" value="1"/>
</dbReference>
<proteinExistence type="predicted"/>
<evidence type="ECO:0000313" key="1">
    <source>
        <dbReference type="EMBL" id="CAF1124935.1"/>
    </source>
</evidence>
<dbReference type="Proteomes" id="UP000681722">
    <property type="component" value="Unassembled WGS sequence"/>
</dbReference>